<sequence length="269" mass="30173">MSTKSVTAELKIAIIQSELVWQDATANCDYFAACFKDRFAQLPDIDLVILPEMFNSGFSMQSAQIAEPMTGSTVQWLQQQAQYYQIAIAGSLAISTEFGVVNRLIFVHPDGSIEHYDKKHLFRMAGEHQHYAAGSARTVVLYKGFRLNLQICYDLRFPVFARNQGDYDVLIYVANWPEPRRRIWSTLLAARAMENQAFVLGCNRVGQDGNQFCYSGDSVALNYLGEPIAELPAGQAGILIATLRLDQLQQFRQQFPAALDADAFVLLDN</sequence>
<evidence type="ECO:0000256" key="2">
    <source>
        <dbReference type="ARBA" id="ARBA00022801"/>
    </source>
</evidence>
<feature type="domain" description="CN hydrolase" evidence="6">
    <location>
        <begin position="10"/>
        <end position="245"/>
    </location>
</feature>
<dbReference type="RefSeq" id="WP_127701324.1">
    <property type="nucleotide sequence ID" value="NZ_SACS01000039.1"/>
</dbReference>
<name>A0A437Q9N7_9GAMM</name>
<dbReference type="PANTHER" id="PTHR47799:SF1">
    <property type="entry name" value="OMEGA-AMIDASE YAFV"/>
    <property type="match status" value="1"/>
</dbReference>
<dbReference type="EC" id="3.5.1.3" evidence="3"/>
<dbReference type="InterPro" id="IPR052737">
    <property type="entry name" value="Omega-amidase_YafV"/>
</dbReference>
<evidence type="ECO:0000256" key="1">
    <source>
        <dbReference type="ARBA" id="ARBA00010613"/>
    </source>
</evidence>
<evidence type="ECO:0000313" key="8">
    <source>
        <dbReference type="Proteomes" id="UP000283077"/>
    </source>
</evidence>
<evidence type="ECO:0000256" key="5">
    <source>
        <dbReference type="ARBA" id="ARBA00072139"/>
    </source>
</evidence>
<dbReference type="PANTHER" id="PTHR47799">
    <property type="entry name" value="OMEGA-AMIDASE YAFV"/>
    <property type="match status" value="1"/>
</dbReference>
<evidence type="ECO:0000313" key="7">
    <source>
        <dbReference type="EMBL" id="RVU31282.1"/>
    </source>
</evidence>
<dbReference type="SUPFAM" id="SSF56317">
    <property type="entry name" value="Carbon-nitrogen hydrolase"/>
    <property type="match status" value="1"/>
</dbReference>
<dbReference type="Gene3D" id="3.60.110.10">
    <property type="entry name" value="Carbon-nitrogen hydrolase"/>
    <property type="match status" value="1"/>
</dbReference>
<reference evidence="7 8" key="1">
    <citation type="submission" date="2019-01" db="EMBL/GenBank/DDBJ databases">
        <authorList>
            <person name="Chen W.-M."/>
        </authorList>
    </citation>
    <scope>NUCLEOTIDE SEQUENCE [LARGE SCALE GENOMIC DNA]</scope>
    <source>
        <strain evidence="7 8">KYPC3</strain>
    </source>
</reference>
<evidence type="ECO:0000256" key="4">
    <source>
        <dbReference type="ARBA" id="ARBA00052904"/>
    </source>
</evidence>
<dbReference type="GO" id="GO:0050152">
    <property type="term" value="F:omega-amidase activity"/>
    <property type="evidence" value="ECO:0007669"/>
    <property type="project" value="UniProtKB-EC"/>
</dbReference>
<dbReference type="Pfam" id="PF00795">
    <property type="entry name" value="CN_hydrolase"/>
    <property type="match status" value="1"/>
</dbReference>
<comment type="catalytic activity">
    <reaction evidence="4">
        <text>a monoamide of a dicarboxylate + H2O = a dicarboxylate + NH4(+)</text>
        <dbReference type="Rhea" id="RHEA:11716"/>
        <dbReference type="ChEBI" id="CHEBI:15377"/>
        <dbReference type="ChEBI" id="CHEBI:28938"/>
        <dbReference type="ChEBI" id="CHEBI:28965"/>
        <dbReference type="ChEBI" id="CHEBI:77450"/>
        <dbReference type="EC" id="3.5.1.3"/>
    </reaction>
</comment>
<keyword evidence="8" id="KW-1185">Reference proteome</keyword>
<dbReference type="FunFam" id="3.60.110.10:FF:000004">
    <property type="entry name" value="Carbon-nitrogen hydrolase"/>
    <property type="match status" value="1"/>
</dbReference>
<protein>
    <recommendedName>
        <fullName evidence="5">Omega-amidase YafV</fullName>
        <ecNumber evidence="3">3.5.1.3</ecNumber>
    </recommendedName>
</protein>
<proteinExistence type="inferred from homology"/>
<dbReference type="PROSITE" id="PS50263">
    <property type="entry name" value="CN_HYDROLASE"/>
    <property type="match status" value="1"/>
</dbReference>
<organism evidence="7 8">
    <name type="scientific">Rheinheimera riviphila</name>
    <dbReference type="NCBI Taxonomy" id="1834037"/>
    <lineage>
        <taxon>Bacteria</taxon>
        <taxon>Pseudomonadati</taxon>
        <taxon>Pseudomonadota</taxon>
        <taxon>Gammaproteobacteria</taxon>
        <taxon>Chromatiales</taxon>
        <taxon>Chromatiaceae</taxon>
        <taxon>Rheinheimera</taxon>
    </lineage>
</organism>
<dbReference type="GO" id="GO:0106008">
    <property type="term" value="F:2-oxoglutaramate amidase activity"/>
    <property type="evidence" value="ECO:0007669"/>
    <property type="project" value="TreeGrafter"/>
</dbReference>
<keyword evidence="2 7" id="KW-0378">Hydrolase</keyword>
<dbReference type="OrthoDB" id="9811121at2"/>
<dbReference type="InterPro" id="IPR036526">
    <property type="entry name" value="C-N_Hydrolase_sf"/>
</dbReference>
<comment type="similarity">
    <text evidence="1">Belongs to the carbon-nitrogen hydrolase superfamily. NIT1/NIT2 family.</text>
</comment>
<accession>A0A437Q9N7</accession>
<dbReference type="InterPro" id="IPR003010">
    <property type="entry name" value="C-N_Hydrolase"/>
</dbReference>
<dbReference type="AlphaFoldDB" id="A0A437Q9N7"/>
<dbReference type="NCBIfam" id="NF007757">
    <property type="entry name" value="PRK10438.1"/>
    <property type="match status" value="1"/>
</dbReference>
<comment type="caution">
    <text evidence="7">The sequence shown here is derived from an EMBL/GenBank/DDBJ whole genome shotgun (WGS) entry which is preliminary data.</text>
</comment>
<evidence type="ECO:0000259" key="6">
    <source>
        <dbReference type="PROSITE" id="PS50263"/>
    </source>
</evidence>
<dbReference type="Proteomes" id="UP000283077">
    <property type="component" value="Unassembled WGS sequence"/>
</dbReference>
<evidence type="ECO:0000256" key="3">
    <source>
        <dbReference type="ARBA" id="ARBA00039118"/>
    </source>
</evidence>
<dbReference type="CDD" id="cd07575">
    <property type="entry name" value="Xc-1258_like"/>
    <property type="match status" value="1"/>
</dbReference>
<dbReference type="EMBL" id="SACS01000039">
    <property type="protein sequence ID" value="RVU31282.1"/>
    <property type="molecule type" value="Genomic_DNA"/>
</dbReference>
<gene>
    <name evidence="7" type="ORF">EOE67_20005</name>
</gene>